<feature type="transmembrane region" description="Helical" evidence="2">
    <location>
        <begin position="1895"/>
        <end position="1920"/>
    </location>
</feature>
<evidence type="ECO:0000256" key="1">
    <source>
        <dbReference type="SAM" id="MobiDB-lite"/>
    </source>
</evidence>
<name>A0A881SY70_SWPV</name>
<feature type="region of interest" description="Disordered" evidence="1">
    <location>
        <begin position="437"/>
        <end position="460"/>
    </location>
</feature>
<dbReference type="InterPro" id="IPR007490">
    <property type="entry name" value="Poxvirus_B22"/>
</dbReference>
<dbReference type="Pfam" id="PF13168">
    <property type="entry name" value="Poxvirus_B22R_C"/>
    <property type="match status" value="1"/>
</dbReference>
<sequence length="1960" mass="224558">MIMKNIVWLYILLTNVNNIHCENIQQCYRKLGLYNFYDSSIGKQTTFNVDAPPKNFDNVVEANAKLLEKKINWTSIKEDIDKLFVHNCTNDTKIYNGIIKEYLTIDIGYGFFNINTSTNISRDLLDYKDIVISETNITDINDTANTTNVANITYNNNATTDNYINITMENSSTIISFSNITIMLNNTCTISIYSIDVTLTPTKLVINATSDPFSTSPPFMEKESIYNCSIITPLYINQTYPMNRLFTTTVSPITTDFTTMYNTTTNTTTVYNNTPSQYNDSYNKTICIYSNSTIFNVTILQNDNIFTNMSLYRDFINSCEKSSIETKVYAVGVTNMFNEVLTNMSIEINNDTDDYFHCKIKNHTSCGIGIFINLAITNSYNEHIHNTSHTRHARSVSDMTTVDSFCEHANYGMNERRVDCSSPKINTFLASMNTNTRMRRSPPKQYKQPVNPTGDLPLMSASELGARPKIRARIQNIQLGSRGIDGTVSGSEEIYEQVKNDLRSSLQSILIKDGKLTDGSLLPPKTKALIGSIIKSKQQSSSESIRISKEIISSHSDDQIYVSTTNKDKFSLESKLPKYSTYINTDTSSKIYVNAINSDVKIKVPENVDVYETLPKYYKIKQTPSNGHDDVLYFKDVGTSNSHYYKIKQTPSNGHDDILYFREVGNRNSYYKIKQTPSNGHDDVLYFKDVSPTYVNNPLSRKMSDSSDNIYEEIGEGPYSLLNYPKNDRSNIPLPKVPDRSKQRKVIDMICESRSSSICNVKNLESEYKHNPLYYSRDTAPIYEDIDDVKPLTRENPIYASVDNYQKSLTRENPIYASADDEPTLKRKNGIRRRKLNNNGQDFIQFNNDNNNNNNNNENDNEIVYTEVRKTKKKSGVENTIKIDNKMNKLVQTIAISSYLSTSNARISSIMSQSSSQPKELTLVNIVSNVLSQIGGTMAMTGSPKAAIAGLALQGISGLIDAATSIYFLLSGEEQPKDPAIEKFSNYASYMSMTEAGARVCMMPDSDITITLAYRHTKMNTDAEKTNGEYTDVIPSKVYYLKNNQISYTVKVKLVCPIGQLRLLEADVNTYASLIREDEKGVKFYHVHGILELLSYHPNVTFTCGNEPGVIFMPFEQSLSDMQLLRISTPGEPKEAEEMYSNVCDVYPLKKFYVLAGNCPFDMSRKSVAYVTCSTLLRMSTYEHERNRWILMNPFSRGSEDNIQLFTFKKYDFSSVNDRINLNEIGHGDSICSQSDSSTCYWADPMILEDVTSCNTRIRKLSVSMATISGKGYNNFVLTCPYGSTPFYISNITIIDIPMNTRRTSVRFASYHKGVALVSCIHNSNPMYKSDIVEIFFDTYNVNDSYLDFDHFEHRKKLFDSFSDIMPKRSKTCKRISENTNCKNYYHIKNIPEIEYNVKVIKLPLVRLGIGYTGTLDDYILERINTYFTTPINIKIDMSTLSNVYKFPEHFWKFASQKKRTFSSIAVTMFACSIVAGNINVNTGIFSRNIDRYGRNGKYVYIGSKDVVGDDRIHFNFIKDKDDDKLMYPYGKCDIYLDLKSRDLHINCPEFTIPRHPFNNDNINGLCVLVATSRDHCAITEERWSKYDRSHGYGYSYEEAQTEFDSCKNTGSSKPTDNFCYYWYASTYWPPDYDPCASSMVLGYSNIFAENRIINPPYIKEFGYDTSKNEYVNRDLYNKLQILYDKYNSLIMYSMDPVVEMSNELAKSISKEGREIFRLILNSEEMRKTREENKIKADKVREDIEETLKDIYVNTLSYTEATELLRSAINTRCCVLNGTVVYKYFPYEYYLCGNYSDYIIHINNVSYVKINNTIIEEDIYLARNIPQITCFKVNILSIDNEENQRKFESEIVKTALEDAISDIFDDYDKNITDNFRLYIENIRYKNRSKNTINDVLIITTIITFIITILALVYSILVLVIKHRKGKYKVNKKIDTIRLDTEENIYISLTSLYKDDINKKV</sequence>
<evidence type="ECO:0000256" key="2">
    <source>
        <dbReference type="SAM" id="Phobius"/>
    </source>
</evidence>
<evidence type="ECO:0000313" key="5">
    <source>
        <dbReference type="EMBL" id="QQG31623.1"/>
    </source>
</evidence>
<accession>A0A881SY70</accession>
<organism evidence="5">
    <name type="scientific">Swinepox virus</name>
    <name type="common">SWPV</name>
    <dbReference type="NCBI Taxonomy" id="10276"/>
    <lineage>
        <taxon>Viruses</taxon>
        <taxon>Varidnaviria</taxon>
        <taxon>Bamfordvirae</taxon>
        <taxon>Nucleocytoviricota</taxon>
        <taxon>Pokkesviricetes</taxon>
        <taxon>Chitovirales</taxon>
        <taxon>Poxviridae</taxon>
        <taxon>Chordopoxvirinae</taxon>
        <taxon>Suipoxvirus</taxon>
        <taxon>Suipoxvirus swinepox</taxon>
    </lineage>
</organism>
<keyword evidence="2" id="KW-0812">Transmembrane</keyword>
<gene>
    <name evidence="5" type="primary">SwPV132</name>
</gene>
<dbReference type="Pfam" id="PF04395">
    <property type="entry name" value="Poxvirus_B22R"/>
    <property type="match status" value="1"/>
</dbReference>
<dbReference type="InterPro" id="IPR025133">
    <property type="entry name" value="Poxvirus_B22R_N_dom"/>
</dbReference>
<dbReference type="EMBL" id="MW036632">
    <property type="protein sequence ID" value="QQG31623.1"/>
    <property type="molecule type" value="Genomic_DNA"/>
</dbReference>
<feature type="domain" description="Poxvirus B22R protein N-terminal" evidence="4">
    <location>
        <begin position="25"/>
        <end position="107"/>
    </location>
</feature>
<dbReference type="Pfam" id="PF13169">
    <property type="entry name" value="Poxvirus_B22R_N"/>
    <property type="match status" value="1"/>
</dbReference>
<dbReference type="Proteomes" id="UP000671927">
    <property type="component" value="Segment"/>
</dbReference>
<keyword evidence="2" id="KW-1133">Transmembrane helix</keyword>
<evidence type="ECO:0000259" key="4">
    <source>
        <dbReference type="Pfam" id="PF13169"/>
    </source>
</evidence>
<dbReference type="InterPro" id="IPR025128">
    <property type="entry name" value="Poxvirus_B22R_C_dom"/>
</dbReference>
<protein>
    <submittedName>
        <fullName evidence="5">B22R superfamily protein</fullName>
    </submittedName>
</protein>
<keyword evidence="2" id="KW-0472">Membrane</keyword>
<organismHost>
    <name type="scientific">Sus scrofa</name>
    <name type="common">Pig</name>
    <dbReference type="NCBI Taxonomy" id="9823"/>
</organismHost>
<reference evidence="5" key="1">
    <citation type="journal article" date="2021" name="Arch. Virol.">
        <title>First complete genome characterization of swinepox virus directly from a clinical sample indicates divergence of a Eurasian-lineage virus.</title>
        <authorList>
            <person name="Aasdev A."/>
            <person name="Mishra A."/>
            <person name="Bora D.P."/>
            <person name="Kurkure N.V."/>
            <person name="Barman N.N."/>
            <person name="Raut A.A."/>
        </authorList>
    </citation>
    <scope>NUCLEOTIDE SEQUENCE</scope>
    <source>
        <strain evidence="5">SwPV/India-Assam/16</strain>
    </source>
</reference>
<proteinExistence type="predicted"/>
<evidence type="ECO:0000259" key="3">
    <source>
        <dbReference type="Pfam" id="PF13168"/>
    </source>
</evidence>
<feature type="domain" description="Poxvirus B22R protein C-terminal" evidence="3">
    <location>
        <begin position="923"/>
        <end position="1110"/>
    </location>
</feature>